<evidence type="ECO:0000313" key="2">
    <source>
        <dbReference type="Proteomes" id="UP001278500"/>
    </source>
</evidence>
<reference evidence="1" key="2">
    <citation type="submission" date="2023-06" db="EMBL/GenBank/DDBJ databases">
        <authorList>
            <consortium name="Lawrence Berkeley National Laboratory"/>
            <person name="Haridas S."/>
            <person name="Hensen N."/>
            <person name="Bonometti L."/>
            <person name="Westerberg I."/>
            <person name="Brannstrom I.O."/>
            <person name="Guillou S."/>
            <person name="Cros-Aarteil S."/>
            <person name="Calhoun S."/>
            <person name="Kuo A."/>
            <person name="Mondo S."/>
            <person name="Pangilinan J."/>
            <person name="Riley R."/>
            <person name="Labutti K."/>
            <person name="Andreopoulos B."/>
            <person name="Lipzen A."/>
            <person name="Chen C."/>
            <person name="Yanf M."/>
            <person name="Daum C."/>
            <person name="Ng V."/>
            <person name="Clum A."/>
            <person name="Steindorff A."/>
            <person name="Ohm R."/>
            <person name="Martin F."/>
            <person name="Silar P."/>
            <person name="Natvig D."/>
            <person name="Lalanne C."/>
            <person name="Gautier V."/>
            <person name="Ament-Velasquez S.L."/>
            <person name="Kruys A."/>
            <person name="Hutchinson M.I."/>
            <person name="Powell A.J."/>
            <person name="Barry K."/>
            <person name="Miller A.N."/>
            <person name="Grigoriev I.V."/>
            <person name="Debuchy R."/>
            <person name="Gladieux P."/>
            <person name="Thoren M.H."/>
            <person name="Johannesson H."/>
        </authorList>
    </citation>
    <scope>NUCLEOTIDE SEQUENCE</scope>
    <source>
        <strain evidence="1">CBS 560.94</strain>
    </source>
</reference>
<reference evidence="1" key="1">
    <citation type="journal article" date="2023" name="Mol. Phylogenet. Evol.">
        <title>Genome-scale phylogeny and comparative genomics of the fungal order Sordariales.</title>
        <authorList>
            <person name="Hensen N."/>
            <person name="Bonometti L."/>
            <person name="Westerberg I."/>
            <person name="Brannstrom I.O."/>
            <person name="Guillou S."/>
            <person name="Cros-Aarteil S."/>
            <person name="Calhoun S."/>
            <person name="Haridas S."/>
            <person name="Kuo A."/>
            <person name="Mondo S."/>
            <person name="Pangilinan J."/>
            <person name="Riley R."/>
            <person name="LaButti K."/>
            <person name="Andreopoulos B."/>
            <person name="Lipzen A."/>
            <person name="Chen C."/>
            <person name="Yan M."/>
            <person name="Daum C."/>
            <person name="Ng V."/>
            <person name="Clum A."/>
            <person name="Steindorff A."/>
            <person name="Ohm R.A."/>
            <person name="Martin F."/>
            <person name="Silar P."/>
            <person name="Natvig D.O."/>
            <person name="Lalanne C."/>
            <person name="Gautier V."/>
            <person name="Ament-Velasquez S.L."/>
            <person name="Kruys A."/>
            <person name="Hutchinson M.I."/>
            <person name="Powell A.J."/>
            <person name="Barry K."/>
            <person name="Miller A.N."/>
            <person name="Grigoriev I.V."/>
            <person name="Debuchy R."/>
            <person name="Gladieux P."/>
            <person name="Hiltunen Thoren M."/>
            <person name="Johannesson H."/>
        </authorList>
    </citation>
    <scope>NUCLEOTIDE SEQUENCE</scope>
    <source>
        <strain evidence="1">CBS 560.94</strain>
    </source>
</reference>
<dbReference type="Proteomes" id="UP001278500">
    <property type="component" value="Unassembled WGS sequence"/>
</dbReference>
<name>A0AAE0JJL7_9PEZI</name>
<dbReference type="RefSeq" id="XP_062683791.1">
    <property type="nucleotide sequence ID" value="XM_062831535.1"/>
</dbReference>
<sequence>MATSSPLTVVLQWSTVTITRLMFCAPFTSHCSFPQTLQVCECLHSFFCPPSRPRSSHLLLLALHASQEQSSRDRRTLFPASLFLSFFFVQPLHPSRPHHLSSGTLNDAYLSNSNPHQLSTNHGCATTLILIVHLILDSLNTKGSAMGKQDPNIPSITPALCTVRLHMQCPESGKHAADSDRLRLFDTQRSHKRCRLHRLPACDSFISTIHHSRGCSSVLVDCG</sequence>
<organism evidence="1 2">
    <name type="scientific">Neurospora tetraspora</name>
    <dbReference type="NCBI Taxonomy" id="94610"/>
    <lineage>
        <taxon>Eukaryota</taxon>
        <taxon>Fungi</taxon>
        <taxon>Dikarya</taxon>
        <taxon>Ascomycota</taxon>
        <taxon>Pezizomycotina</taxon>
        <taxon>Sordariomycetes</taxon>
        <taxon>Sordariomycetidae</taxon>
        <taxon>Sordariales</taxon>
        <taxon>Sordariaceae</taxon>
        <taxon>Neurospora</taxon>
    </lineage>
</organism>
<protein>
    <submittedName>
        <fullName evidence="1">Uncharacterized protein</fullName>
    </submittedName>
</protein>
<dbReference type="EMBL" id="JAUEPP010000002">
    <property type="protein sequence ID" value="KAK3350496.1"/>
    <property type="molecule type" value="Genomic_DNA"/>
</dbReference>
<proteinExistence type="predicted"/>
<accession>A0AAE0JJL7</accession>
<comment type="caution">
    <text evidence="1">The sequence shown here is derived from an EMBL/GenBank/DDBJ whole genome shotgun (WGS) entry which is preliminary data.</text>
</comment>
<keyword evidence="2" id="KW-1185">Reference proteome</keyword>
<dbReference type="GeneID" id="87868689"/>
<dbReference type="AlphaFoldDB" id="A0AAE0JJL7"/>
<evidence type="ECO:0000313" key="1">
    <source>
        <dbReference type="EMBL" id="KAK3350496.1"/>
    </source>
</evidence>
<gene>
    <name evidence="1" type="ORF">B0H65DRAFT_89726</name>
</gene>